<evidence type="ECO:0000313" key="1">
    <source>
        <dbReference type="EMBL" id="MVW61291.1"/>
    </source>
</evidence>
<reference evidence="1 2" key="1">
    <citation type="submission" date="2019-12" db="EMBL/GenBank/DDBJ databases">
        <authorList>
            <person name="Li C."/>
            <person name="Zhao J."/>
        </authorList>
    </citation>
    <scope>NUCLEOTIDE SEQUENCE [LARGE SCALE GENOMIC DNA]</scope>
    <source>
        <strain evidence="1 2">NEAU-DD11</strain>
    </source>
</reference>
<dbReference type="InterPro" id="IPR038371">
    <property type="entry name" value="Cu_polyphenol_OxRdtase_sf"/>
</dbReference>
<organism evidence="1 2">
    <name type="scientific">Massilia cellulosiltytica</name>
    <dbReference type="NCBI Taxonomy" id="2683234"/>
    <lineage>
        <taxon>Bacteria</taxon>
        <taxon>Pseudomonadati</taxon>
        <taxon>Pseudomonadota</taxon>
        <taxon>Betaproteobacteria</taxon>
        <taxon>Burkholderiales</taxon>
        <taxon>Oxalobacteraceae</taxon>
        <taxon>Telluria group</taxon>
        <taxon>Massilia</taxon>
    </lineage>
</organism>
<dbReference type="Gene3D" id="3.60.140.10">
    <property type="entry name" value="CNF1/YfiH-like putative cysteine hydrolases"/>
    <property type="match status" value="1"/>
</dbReference>
<comment type="caution">
    <text evidence="1">The sequence shown here is derived from an EMBL/GenBank/DDBJ whole genome shotgun (WGS) entry which is preliminary data.</text>
</comment>
<protein>
    <submittedName>
        <fullName evidence="1">Uncharacterized protein</fullName>
    </submittedName>
</protein>
<dbReference type="EMBL" id="WSES01000004">
    <property type="protein sequence ID" value="MVW61291.1"/>
    <property type="molecule type" value="Genomic_DNA"/>
</dbReference>
<sequence length="69" mass="7928">MFTSPLLDHPAIVRRQRERAGVEAVAARDECTMCHARADGRWTFHIYRRDRATHAPAVDVPWCVPSTIR</sequence>
<dbReference type="SUPFAM" id="SSF64438">
    <property type="entry name" value="CNF1/YfiH-like putative cysteine hydrolases"/>
    <property type="match status" value="1"/>
</dbReference>
<name>A0A7X3K8T8_9BURK</name>
<evidence type="ECO:0000313" key="2">
    <source>
        <dbReference type="Proteomes" id="UP000443353"/>
    </source>
</evidence>
<gene>
    <name evidence="1" type="ORF">GPY61_15280</name>
</gene>
<dbReference type="RefSeq" id="WP_056129900.1">
    <property type="nucleotide sequence ID" value="NZ_WSES01000004.1"/>
</dbReference>
<keyword evidence="2" id="KW-1185">Reference proteome</keyword>
<dbReference type="InterPro" id="IPR011324">
    <property type="entry name" value="Cytotoxic_necrot_fac-like_cat"/>
</dbReference>
<dbReference type="Proteomes" id="UP000443353">
    <property type="component" value="Unassembled WGS sequence"/>
</dbReference>
<accession>A0A7X3K8T8</accession>
<proteinExistence type="predicted"/>
<dbReference type="AlphaFoldDB" id="A0A7X3K8T8"/>